<organism evidence="1 2">
    <name type="scientific">Tianweitania aestuarii</name>
    <dbReference type="NCBI Taxonomy" id="2814886"/>
    <lineage>
        <taxon>Bacteria</taxon>
        <taxon>Pseudomonadati</taxon>
        <taxon>Pseudomonadota</taxon>
        <taxon>Alphaproteobacteria</taxon>
        <taxon>Hyphomicrobiales</taxon>
        <taxon>Phyllobacteriaceae</taxon>
        <taxon>Tianweitania</taxon>
    </lineage>
</organism>
<gene>
    <name evidence="1" type="ORF">JYU29_13760</name>
</gene>
<evidence type="ECO:0000313" key="1">
    <source>
        <dbReference type="EMBL" id="MBS9721751.1"/>
    </source>
</evidence>
<evidence type="ECO:0000313" key="2">
    <source>
        <dbReference type="Proteomes" id="UP001297272"/>
    </source>
</evidence>
<name>A0ABS5RXJ4_9HYPH</name>
<keyword evidence="2" id="KW-1185">Reference proteome</keyword>
<comment type="caution">
    <text evidence="1">The sequence shown here is derived from an EMBL/GenBank/DDBJ whole genome shotgun (WGS) entry which is preliminary data.</text>
</comment>
<dbReference type="InterPro" id="IPR011660">
    <property type="entry name" value="VapB-like"/>
</dbReference>
<reference evidence="1 2" key="1">
    <citation type="submission" date="2021-03" db="EMBL/GenBank/DDBJ databases">
        <title>Tianweitania aestuarii sp. nov., isolated from a tidal flat.</title>
        <authorList>
            <person name="Park S."/>
            <person name="Yoon J.-H."/>
        </authorList>
    </citation>
    <scope>NUCLEOTIDE SEQUENCE [LARGE SCALE GENOMIC DNA]</scope>
    <source>
        <strain evidence="1 2">BSSL-BM11</strain>
    </source>
</reference>
<dbReference type="EMBL" id="JAFMNX010000003">
    <property type="protein sequence ID" value="MBS9721751.1"/>
    <property type="molecule type" value="Genomic_DNA"/>
</dbReference>
<dbReference type="Pfam" id="PF07704">
    <property type="entry name" value="PSK_trans_fac"/>
    <property type="match status" value="1"/>
</dbReference>
<protein>
    <submittedName>
        <fullName evidence="1">Type II toxin-antitoxin system VapB family antitoxin</fullName>
    </submittedName>
</protein>
<sequence>MAEPYLSGRSSKAHDLAHRLAKRENRSITDIVERALEAYEMREAPRETAEAFYARLKALASTDIDLDELIRESHRLYCESSTHSNGAEI</sequence>
<dbReference type="Proteomes" id="UP001297272">
    <property type="component" value="Unassembled WGS sequence"/>
</dbReference>
<dbReference type="RefSeq" id="WP_213985589.1">
    <property type="nucleotide sequence ID" value="NZ_JAFMNX010000003.1"/>
</dbReference>
<accession>A0ABS5RXJ4</accession>
<proteinExistence type="predicted"/>